<dbReference type="Gene3D" id="3.40.190.10">
    <property type="entry name" value="Periplasmic binding protein-like II"/>
    <property type="match status" value="1"/>
</dbReference>
<keyword evidence="2" id="KW-0732">Signal</keyword>
<accession>A0ABS4ADK1</accession>
<sequence length="325" mass="34104">MVPFSRRHALALPAAALVAGRAGVALAQGDYPSKTVSVIVPFAPSGGADVVSRLVFAQAGPADGPGFVIENRPGAGGNIGAEALSRAAPDGYTIGTIAISTHGVNPTLYRRLPFDPLADFTPIALLSLQPVVVAVRADSPIRSMAELVARKGDDLTYASAGNGTSGHMAGELLRMKTGMKMLHVPYRGSGPAWTDLLGGRVDVVIDNVQAGLPHYEGKRVRILGVSSERPVDVLPDVAPIANVVPGYVVNSWNGLAGPARMPQAVTDRLSAIARAWLAKPELKARYRELGILVPPDTSPAYLASFIRQEIAMWAPVVKESGMQVD</sequence>
<dbReference type="RefSeq" id="WP_209379346.1">
    <property type="nucleotide sequence ID" value="NZ_JAGIZB010000008.1"/>
</dbReference>
<comment type="similarity">
    <text evidence="1">Belongs to the UPF0065 (bug) family.</text>
</comment>
<organism evidence="3 4">
    <name type="scientific">Pararoseomonas baculiformis</name>
    <dbReference type="NCBI Taxonomy" id="2820812"/>
    <lineage>
        <taxon>Bacteria</taxon>
        <taxon>Pseudomonadati</taxon>
        <taxon>Pseudomonadota</taxon>
        <taxon>Alphaproteobacteria</taxon>
        <taxon>Acetobacterales</taxon>
        <taxon>Acetobacteraceae</taxon>
        <taxon>Pararoseomonas</taxon>
    </lineage>
</organism>
<dbReference type="PIRSF" id="PIRSF017082">
    <property type="entry name" value="YflP"/>
    <property type="match status" value="1"/>
</dbReference>
<evidence type="ECO:0000256" key="1">
    <source>
        <dbReference type="ARBA" id="ARBA00006987"/>
    </source>
</evidence>
<evidence type="ECO:0000256" key="2">
    <source>
        <dbReference type="SAM" id="SignalP"/>
    </source>
</evidence>
<dbReference type="PANTHER" id="PTHR42928">
    <property type="entry name" value="TRICARBOXYLATE-BINDING PROTEIN"/>
    <property type="match status" value="1"/>
</dbReference>
<dbReference type="InterPro" id="IPR042100">
    <property type="entry name" value="Bug_dom1"/>
</dbReference>
<proteinExistence type="inferred from homology"/>
<dbReference type="EMBL" id="JAGIZB010000008">
    <property type="protein sequence ID" value="MBP0445095.1"/>
    <property type="molecule type" value="Genomic_DNA"/>
</dbReference>
<dbReference type="PANTHER" id="PTHR42928:SF5">
    <property type="entry name" value="BLR1237 PROTEIN"/>
    <property type="match status" value="1"/>
</dbReference>
<dbReference type="SUPFAM" id="SSF53850">
    <property type="entry name" value="Periplasmic binding protein-like II"/>
    <property type="match status" value="1"/>
</dbReference>
<evidence type="ECO:0000313" key="4">
    <source>
        <dbReference type="Proteomes" id="UP000681594"/>
    </source>
</evidence>
<dbReference type="Pfam" id="PF03401">
    <property type="entry name" value="TctC"/>
    <property type="match status" value="1"/>
</dbReference>
<keyword evidence="4" id="KW-1185">Reference proteome</keyword>
<evidence type="ECO:0000313" key="3">
    <source>
        <dbReference type="EMBL" id="MBP0445095.1"/>
    </source>
</evidence>
<reference evidence="3 4" key="1">
    <citation type="submission" date="2021-03" db="EMBL/GenBank/DDBJ databases">
        <authorList>
            <person name="So Y."/>
        </authorList>
    </citation>
    <scope>NUCLEOTIDE SEQUENCE [LARGE SCALE GENOMIC DNA]</scope>
    <source>
        <strain evidence="3 4">SSH11</strain>
    </source>
</reference>
<comment type="caution">
    <text evidence="3">The sequence shown here is derived from an EMBL/GenBank/DDBJ whole genome shotgun (WGS) entry which is preliminary data.</text>
</comment>
<protein>
    <submittedName>
        <fullName evidence="3">Tripartite tricarboxylate transporter substrate binding protein</fullName>
    </submittedName>
</protein>
<dbReference type="Proteomes" id="UP000681594">
    <property type="component" value="Unassembled WGS sequence"/>
</dbReference>
<name>A0ABS4ADK1_9PROT</name>
<dbReference type="Gene3D" id="3.40.190.150">
    <property type="entry name" value="Bordetella uptake gene, domain 1"/>
    <property type="match status" value="1"/>
</dbReference>
<feature type="signal peptide" evidence="2">
    <location>
        <begin position="1"/>
        <end position="27"/>
    </location>
</feature>
<dbReference type="InterPro" id="IPR005064">
    <property type="entry name" value="BUG"/>
</dbReference>
<feature type="chain" id="PRO_5047211962" evidence="2">
    <location>
        <begin position="28"/>
        <end position="325"/>
    </location>
</feature>
<gene>
    <name evidence="3" type="ORF">J8J14_09905</name>
</gene>